<dbReference type="InterPro" id="IPR051130">
    <property type="entry name" value="Mito_struct-func_regulator"/>
</dbReference>
<comment type="caution">
    <text evidence="3">The sequence shown here is derived from an EMBL/GenBank/DDBJ whole genome shotgun (WGS) entry which is preliminary data.</text>
</comment>
<protein>
    <submittedName>
        <fullName evidence="3">2-octaprenylphenol hydroxylase</fullName>
    </submittedName>
</protein>
<evidence type="ECO:0000313" key="3">
    <source>
        <dbReference type="EMBL" id="KAG7364386.1"/>
    </source>
</evidence>
<feature type="coiled-coil region" evidence="1">
    <location>
        <begin position="318"/>
        <end position="352"/>
    </location>
</feature>
<keyword evidence="4" id="KW-1185">Reference proteome</keyword>
<feature type="domain" description="ABC1 atypical kinase-like" evidence="2">
    <location>
        <begin position="385"/>
        <end position="485"/>
    </location>
</feature>
<evidence type="ECO:0000313" key="4">
    <source>
        <dbReference type="Proteomes" id="UP000693970"/>
    </source>
</evidence>
<evidence type="ECO:0000256" key="1">
    <source>
        <dbReference type="SAM" id="Coils"/>
    </source>
</evidence>
<dbReference type="CDD" id="cd05121">
    <property type="entry name" value="ABC1_ADCK3-like"/>
    <property type="match status" value="1"/>
</dbReference>
<sequence>MIYSHCVQIPLRRSSHFRSQWLGLALQRRLFASPPSTQQQPATLSSSTKIGWFYPVIGGFFITVAGGIKYVHDHVGGTEGLMRSISFYKYAIPKYLEYRWHMYNQSPDHIWDELDKNAATEGLKKAYELEGFYIKGGQMVAANMGGAFPQIWQDTMSVLQDQVPPQDFEVIRKIVKEELPNAQDIFATFEETPIGSAAIGQVHRATLKRDGTPVVVKVRYPNVERILRGDVRTIKMFAQIAQPVHVPALEEIEKQFMTEFDYVQEAEQLNQVQANLKKAGLEGPGKLCRVPKAYMEFCTERVLVMDELHGGKLADGLKKEAKQRAEQEGKTVKQYMADVRQQEEEAKAKGEELKGPTKSEYEFYIGILDKKRKLTNIMHRSYNWTVGLLPGKKVKPIEDKSSLPINHAKMIDDLLHIHGHEILVDGFFNGDPHPGNILLLREKDGSPALGLIDYGQVKRISKETRHLFAKLVIALDEDDKEQIVALMKEAGMKTKNNDPEVFYLYAKVSYAEITEKILQGRHIQVLMEDLEKRDPIVQLPLELIMVSRCSILLRGLALALHQNRNVATAWRPIAERVLEENI</sequence>
<dbReference type="PANTHER" id="PTHR43173:SF34">
    <property type="entry name" value="ABC1 ATYPICAL KINASE-LIKE DOMAIN-CONTAINING PROTEIN"/>
    <property type="match status" value="1"/>
</dbReference>
<organism evidence="3 4">
    <name type="scientific">Nitzschia inconspicua</name>
    <dbReference type="NCBI Taxonomy" id="303405"/>
    <lineage>
        <taxon>Eukaryota</taxon>
        <taxon>Sar</taxon>
        <taxon>Stramenopiles</taxon>
        <taxon>Ochrophyta</taxon>
        <taxon>Bacillariophyta</taxon>
        <taxon>Bacillariophyceae</taxon>
        <taxon>Bacillariophycidae</taxon>
        <taxon>Bacillariales</taxon>
        <taxon>Bacillariaceae</taxon>
        <taxon>Nitzschia</taxon>
    </lineage>
</organism>
<dbReference type="Proteomes" id="UP000693970">
    <property type="component" value="Unassembled WGS sequence"/>
</dbReference>
<dbReference type="InterPro" id="IPR004147">
    <property type="entry name" value="ABC1_dom"/>
</dbReference>
<gene>
    <name evidence="3" type="ORF">IV203_037588</name>
</gene>
<dbReference type="PANTHER" id="PTHR43173">
    <property type="entry name" value="ABC1 FAMILY PROTEIN"/>
    <property type="match status" value="1"/>
</dbReference>
<reference evidence="3" key="2">
    <citation type="submission" date="2021-04" db="EMBL/GenBank/DDBJ databases">
        <authorList>
            <person name="Podell S."/>
        </authorList>
    </citation>
    <scope>NUCLEOTIDE SEQUENCE</scope>
    <source>
        <strain evidence="3">Hildebrandi</strain>
    </source>
</reference>
<dbReference type="Pfam" id="PF03109">
    <property type="entry name" value="ABC1"/>
    <property type="match status" value="2"/>
</dbReference>
<dbReference type="OrthoDB" id="427480at2759"/>
<accession>A0A9K3LP87</accession>
<dbReference type="EMBL" id="JAGRRH010000009">
    <property type="protein sequence ID" value="KAG7364386.1"/>
    <property type="molecule type" value="Genomic_DNA"/>
</dbReference>
<evidence type="ECO:0000259" key="2">
    <source>
        <dbReference type="Pfam" id="PF03109"/>
    </source>
</evidence>
<name>A0A9K3LP87_9STRA</name>
<proteinExistence type="predicted"/>
<dbReference type="AlphaFoldDB" id="A0A9K3LP87"/>
<feature type="domain" description="ABC1 atypical kinase-like" evidence="2">
    <location>
        <begin position="159"/>
        <end position="324"/>
    </location>
</feature>
<reference evidence="3" key="1">
    <citation type="journal article" date="2021" name="Sci. Rep.">
        <title>Diploid genomic architecture of Nitzschia inconspicua, an elite biomass production diatom.</title>
        <authorList>
            <person name="Oliver A."/>
            <person name="Podell S."/>
            <person name="Pinowska A."/>
            <person name="Traller J.C."/>
            <person name="Smith S.R."/>
            <person name="McClure R."/>
            <person name="Beliaev A."/>
            <person name="Bohutskyi P."/>
            <person name="Hill E.A."/>
            <person name="Rabines A."/>
            <person name="Zheng H."/>
            <person name="Allen L.Z."/>
            <person name="Kuo A."/>
            <person name="Grigoriev I.V."/>
            <person name="Allen A.E."/>
            <person name="Hazlebeck D."/>
            <person name="Allen E.E."/>
        </authorList>
    </citation>
    <scope>NUCLEOTIDE SEQUENCE</scope>
    <source>
        <strain evidence="3">Hildebrandi</strain>
    </source>
</reference>
<keyword evidence="1" id="KW-0175">Coiled coil</keyword>